<dbReference type="InterPro" id="IPR011333">
    <property type="entry name" value="SKP1/BTB/POZ_sf"/>
</dbReference>
<accession>A0A8S4BP67</accession>
<feature type="compositionally biased region" description="Polar residues" evidence="1">
    <location>
        <begin position="865"/>
        <end position="881"/>
    </location>
</feature>
<proteinExistence type="predicted"/>
<feature type="domain" description="BTB" evidence="2">
    <location>
        <begin position="27"/>
        <end position="92"/>
    </location>
</feature>
<keyword evidence="4" id="KW-1185">Reference proteome</keyword>
<feature type="compositionally biased region" description="Basic and acidic residues" evidence="1">
    <location>
        <begin position="530"/>
        <end position="542"/>
    </location>
</feature>
<feature type="compositionally biased region" description="Basic residues" evidence="1">
    <location>
        <begin position="670"/>
        <end position="687"/>
    </location>
</feature>
<evidence type="ECO:0000259" key="2">
    <source>
        <dbReference type="PROSITE" id="PS50097"/>
    </source>
</evidence>
<protein>
    <submittedName>
        <fullName evidence="3">(Atlantic silverside) hypothetical protein</fullName>
    </submittedName>
</protein>
<name>A0A8S4BP67_9TELE</name>
<dbReference type="Pfam" id="PF00651">
    <property type="entry name" value="BTB"/>
    <property type="match status" value="1"/>
</dbReference>
<feature type="compositionally biased region" description="Pro residues" evidence="1">
    <location>
        <begin position="783"/>
        <end position="796"/>
    </location>
</feature>
<reference evidence="3" key="1">
    <citation type="submission" date="2021-05" db="EMBL/GenBank/DDBJ databases">
        <authorList>
            <person name="Tigano A."/>
        </authorList>
    </citation>
    <scope>NUCLEOTIDE SEQUENCE</scope>
</reference>
<feature type="region of interest" description="Disordered" evidence="1">
    <location>
        <begin position="730"/>
        <end position="1014"/>
    </location>
</feature>
<dbReference type="InterPro" id="IPR042915">
    <property type="entry name" value="BTBD18"/>
</dbReference>
<feature type="region of interest" description="Disordered" evidence="1">
    <location>
        <begin position="413"/>
        <end position="708"/>
    </location>
</feature>
<sequence>MWCYQKPDFEGVLLSELQRQQQCSQFCDTLLKAGGVSVPAHSCVLSAVSPHISSALSAMPAPPAGQSRLLEFQALGACTLLHMVRLLYSGQMMGEGESEKREAISAAAKLGIGGLVEVPKSKSTGGGVRVGQCVEVGVQTEPERTEEPGPQSGWRRELRDGGIFLWKETPSGGEKEVWTQTEEPDLKTAPPVHPPYETVDMEVFRSLQQADCQQFVPVTVIYPPSESQILPPLPAAAAPLHQSAAAGNASVDFVVPPHTSAPPSLAQFPNCFPSSDAVPQSCWSGYQAAGREVPAAEEWEDVPLEQFQDNIPGFISYFLNPEDKDACRGRRARRRQRVRGGRRSGTGEQRARTPRGGARGRGRGGATELLSVQEVGVGKLQKLFLHRWNTRTPRTGLGAGAVGRTLFLKSRESLKSGGRCPRRRGPAKEWDPGRSGDLTLPGGRGGGGAQWGRKNATQQDCPPVSRTRRGADRLAPAPPSVPPRRPPDRSGPSLQPAAPHSLVSPAAPYASPAPSLLHTTALPPPAPPPPEDHPERIERLLEEVMMGLDILPHHKGSGGARHSPPAGGSAAALSRQRGPQAATEAPVLQQPCEGELSEMLDQFLQSFEQHVENERGADLPPQGGQPQAGRKRSHRRNAQSRTPDTSDGEEASQSSASSESTERVQEKARGVSRRRAKRRMSSQKIRKAAPSDSTQKNRAPGGWTEQLQKTAVVELDRRSTLSALGCLGAGLQSPAEAERNQSSGRASQDSMIFKERLKYTSTKTYPIRSRFRKAPVMSNMSAPPEPLPHKPPPPAERPARHRGRPPKKVQRARIQPEGNQERPEQGLTAQPREAADEPAGGQRKRGAESRGDLSEGATAIKRVCSAQNSKPASGTPGSISESAAWEFPSAASEPEEVIDIETISLASSREHLSGAENKQEPALGKDILGKAGGSLTGEDTDSSTDDIIDVEGVRDSEDKEADRQDGLASSKRTANEAKDSLARTLRDQHTGAQWEEDEDQDGDHDIDVIGASSPVPDPVVIIWTESSEEEREELIDVVGEKTDRSSSAIFSAAIKGELVNRKALSH</sequence>
<feature type="compositionally biased region" description="Basic and acidic residues" evidence="1">
    <location>
        <begin position="908"/>
        <end position="919"/>
    </location>
</feature>
<dbReference type="PROSITE" id="PS50097">
    <property type="entry name" value="BTB"/>
    <property type="match status" value="1"/>
</dbReference>
<evidence type="ECO:0000256" key="1">
    <source>
        <dbReference type="SAM" id="MobiDB-lite"/>
    </source>
</evidence>
<dbReference type="OrthoDB" id="8963596at2759"/>
<gene>
    <name evidence="3" type="ORF">MMEN_LOCUS17394</name>
</gene>
<dbReference type="Proteomes" id="UP000677803">
    <property type="component" value="Unassembled WGS sequence"/>
</dbReference>
<feature type="compositionally biased region" description="Basic residues" evidence="1">
    <location>
        <begin position="799"/>
        <end position="811"/>
    </location>
</feature>
<feature type="compositionally biased region" description="Low complexity" evidence="1">
    <location>
        <begin position="560"/>
        <end position="575"/>
    </location>
</feature>
<feature type="compositionally biased region" description="Polar residues" evidence="1">
    <location>
        <begin position="740"/>
        <end position="750"/>
    </location>
</feature>
<dbReference type="PANTHER" id="PTHR47639:SF1">
    <property type="entry name" value="BTB_POZ DOMAIN-CONTAINING PROTEIN 18"/>
    <property type="match status" value="1"/>
</dbReference>
<dbReference type="EMBL" id="CAJRST010036666">
    <property type="protein sequence ID" value="CAG5990703.1"/>
    <property type="molecule type" value="Genomic_DNA"/>
</dbReference>
<feature type="compositionally biased region" description="Acidic residues" evidence="1">
    <location>
        <begin position="994"/>
        <end position="1004"/>
    </location>
</feature>
<feature type="compositionally biased region" description="Basic residues" evidence="1">
    <location>
        <begin position="329"/>
        <end position="342"/>
    </location>
</feature>
<evidence type="ECO:0000313" key="4">
    <source>
        <dbReference type="Proteomes" id="UP000677803"/>
    </source>
</evidence>
<feature type="compositionally biased region" description="Low complexity" evidence="1">
    <location>
        <begin position="501"/>
        <end position="521"/>
    </location>
</feature>
<organism evidence="3 4">
    <name type="scientific">Menidia menidia</name>
    <name type="common">Atlantic silverside</name>
    <dbReference type="NCBI Taxonomy" id="238744"/>
    <lineage>
        <taxon>Eukaryota</taxon>
        <taxon>Metazoa</taxon>
        <taxon>Chordata</taxon>
        <taxon>Craniata</taxon>
        <taxon>Vertebrata</taxon>
        <taxon>Euteleostomi</taxon>
        <taxon>Actinopterygii</taxon>
        <taxon>Neopterygii</taxon>
        <taxon>Teleostei</taxon>
        <taxon>Neoteleostei</taxon>
        <taxon>Acanthomorphata</taxon>
        <taxon>Ovalentaria</taxon>
        <taxon>Atherinomorphae</taxon>
        <taxon>Atheriniformes</taxon>
        <taxon>Atherinopsidae</taxon>
        <taxon>Menidiinae</taxon>
        <taxon>Menidia</taxon>
    </lineage>
</organism>
<dbReference type="InterPro" id="IPR000210">
    <property type="entry name" value="BTB/POZ_dom"/>
</dbReference>
<feature type="compositionally biased region" description="Basic residues" evidence="1">
    <location>
        <begin position="629"/>
        <end position="638"/>
    </location>
</feature>
<dbReference type="SUPFAM" id="SSF54695">
    <property type="entry name" value="POZ domain"/>
    <property type="match status" value="1"/>
</dbReference>
<comment type="caution">
    <text evidence="3">The sequence shown here is derived from an EMBL/GenBank/DDBJ whole genome shotgun (WGS) entry which is preliminary data.</text>
</comment>
<feature type="region of interest" description="Disordered" evidence="1">
    <location>
        <begin position="328"/>
        <end position="365"/>
    </location>
</feature>
<dbReference type="Gene3D" id="3.30.710.10">
    <property type="entry name" value="Potassium Channel Kv1.1, Chain A"/>
    <property type="match status" value="1"/>
</dbReference>
<dbReference type="PANTHER" id="PTHR47639">
    <property type="entry name" value="BTB/POZ DOMAIN-CONTAINING PROTEIN 18"/>
    <property type="match status" value="1"/>
</dbReference>
<evidence type="ECO:0000313" key="3">
    <source>
        <dbReference type="EMBL" id="CAG5990703.1"/>
    </source>
</evidence>
<feature type="compositionally biased region" description="Basic and acidic residues" evidence="1">
    <location>
        <begin position="660"/>
        <end position="669"/>
    </location>
</feature>
<feature type="compositionally biased region" description="Acidic residues" evidence="1">
    <location>
        <begin position="938"/>
        <end position="949"/>
    </location>
</feature>
<feature type="compositionally biased region" description="Basic and acidic residues" evidence="1">
    <location>
        <begin position="973"/>
        <end position="989"/>
    </location>
</feature>
<dbReference type="AlphaFoldDB" id="A0A8S4BP67"/>
<feature type="compositionally biased region" description="Basic and acidic residues" evidence="1">
    <location>
        <begin position="951"/>
        <end position="965"/>
    </location>
</feature>
<dbReference type="GO" id="GO:0032968">
    <property type="term" value="P:positive regulation of transcription elongation by RNA polymerase II"/>
    <property type="evidence" value="ECO:0007669"/>
    <property type="project" value="InterPro"/>
</dbReference>